<evidence type="ECO:0000313" key="2">
    <source>
        <dbReference type="EMBL" id="RIH81714.1"/>
    </source>
</evidence>
<dbReference type="SUPFAM" id="SSF69318">
    <property type="entry name" value="Integrin alpha N-terminal domain"/>
    <property type="match status" value="1"/>
</dbReference>
<dbReference type="Pfam" id="PF13517">
    <property type="entry name" value="FG-GAP_3"/>
    <property type="match status" value="3"/>
</dbReference>
<protein>
    <submittedName>
        <fullName evidence="2">Repeat domain in Vibrio, Colwellia, Bradyrhizobium and Shewanella</fullName>
    </submittedName>
</protein>
<comment type="caution">
    <text evidence="2">The sequence shown here is derived from an EMBL/GenBank/DDBJ whole genome shotgun (WGS) entry which is preliminary data.</text>
</comment>
<dbReference type="EMBL" id="QWLA01000139">
    <property type="protein sequence ID" value="RIH81714.1"/>
    <property type="molecule type" value="Genomic_DNA"/>
</dbReference>
<sequence>MSIARWKAKLLLWCLGVGLLLGAQGTPLSFRRVQIDKASPGSAWIKSIGDLNGDGLPDLIIGGGNGPLVWYQAPFWIKRTIDPTAQSQSGSAVVDIDKDGDLDVIVGVALYENLNARGTSWKRHVLGNAGTHDIVVADLNKDGKLDVIMRGETDTVITVFLQNSKDSWRSFEIDPRRSRNGLDVGDLDRDGWLDLVTGSVWMKNPGGDIARSRWSEHTYTDWVPYATVVLADINGDGRLDVLASPSEEKGRVSWFANPLDPTARWSEYVIEPSVDSVHSLDVVDMDGDGRLDVVGSEFRGDKRLFVWLNRGGGEEWEAHVLAREGLHQTRVADIGNDGDYDIFGHVCPEPEACFGTGPVVLMENRSSPGIR</sequence>
<dbReference type="InterPro" id="IPR013517">
    <property type="entry name" value="FG-GAP"/>
</dbReference>
<dbReference type="InterPro" id="IPR028994">
    <property type="entry name" value="Integrin_alpha_N"/>
</dbReference>
<keyword evidence="1" id="KW-0732">Signal</keyword>
<proteinExistence type="predicted"/>
<name>A0A399EAG4_9DEIN</name>
<dbReference type="PANTHER" id="PTHR44103">
    <property type="entry name" value="PROPROTEIN CONVERTASE P"/>
    <property type="match status" value="1"/>
</dbReference>
<dbReference type="AlphaFoldDB" id="A0A399EAG4"/>
<dbReference type="OrthoDB" id="9770043at2"/>
<keyword evidence="3" id="KW-1185">Reference proteome</keyword>
<accession>A0A399EAG4</accession>
<organism evidence="2 3">
    <name type="scientific">Calidithermus roseus</name>
    <dbReference type="NCBI Taxonomy" id="1644118"/>
    <lineage>
        <taxon>Bacteria</taxon>
        <taxon>Thermotogati</taxon>
        <taxon>Deinococcota</taxon>
        <taxon>Deinococci</taxon>
        <taxon>Thermales</taxon>
        <taxon>Thermaceae</taxon>
        <taxon>Calidithermus</taxon>
    </lineage>
</organism>
<evidence type="ECO:0000256" key="1">
    <source>
        <dbReference type="ARBA" id="ARBA00022729"/>
    </source>
</evidence>
<dbReference type="RefSeq" id="WP_119280614.1">
    <property type="nucleotide sequence ID" value="NZ_QWLA01000139.1"/>
</dbReference>
<reference evidence="2 3" key="1">
    <citation type="submission" date="2018-08" db="EMBL/GenBank/DDBJ databases">
        <title>Meiothermus roseus NBRC 110900 genome sequencing project.</title>
        <authorList>
            <person name="Da Costa M.S."/>
            <person name="Albuquerque L."/>
            <person name="Raposo P."/>
            <person name="Froufe H.J.C."/>
            <person name="Barroso C.S."/>
            <person name="Egas C."/>
        </authorList>
    </citation>
    <scope>NUCLEOTIDE SEQUENCE [LARGE SCALE GENOMIC DNA]</scope>
    <source>
        <strain evidence="2 3">NBRC 110900</strain>
    </source>
</reference>
<dbReference type="Proteomes" id="UP000265341">
    <property type="component" value="Unassembled WGS sequence"/>
</dbReference>
<dbReference type="Gene3D" id="2.130.10.130">
    <property type="entry name" value="Integrin alpha, N-terminal"/>
    <property type="match status" value="3"/>
</dbReference>
<gene>
    <name evidence="2" type="ORF">Mrose_03547</name>
</gene>
<evidence type="ECO:0000313" key="3">
    <source>
        <dbReference type="Proteomes" id="UP000265341"/>
    </source>
</evidence>
<dbReference type="PANTHER" id="PTHR44103:SF1">
    <property type="entry name" value="PROPROTEIN CONVERTASE P"/>
    <property type="match status" value="1"/>
</dbReference>